<dbReference type="EMBL" id="VFYP01000001">
    <property type="protein sequence ID" value="TPP11177.1"/>
    <property type="molecule type" value="Genomic_DNA"/>
</dbReference>
<dbReference type="Proteomes" id="UP000316429">
    <property type="component" value="Unassembled WGS sequence"/>
</dbReference>
<evidence type="ECO:0000256" key="1">
    <source>
        <dbReference type="SAM" id="MobiDB-lite"/>
    </source>
</evidence>
<sequence length="270" mass="26656">MSSVFSSLCCRLTAVAVLALSTAGCSGSDRIPLADVGGPQKGDVLVGRVDKRDGRVLIGRVGAVSPEAVAYAPPATAANGGSAGIDYLNTPNLAAAAPAQPEIAAEPPRQTAMAIPEGGVNIDGELGVAQAPSDSASAEMSSGDAVADGYRETEGVQPQIVTQGGAMAMAEGQTSQPVVDGIGFDEPTEIVTGPSGAPPAGARAAAVQVADAVAEAPEEGGILPLSVDSGNSGMSDPAPVTPRRAAAAPSVARAPAGKDCSLYLDKRNCR</sequence>
<dbReference type="AlphaFoldDB" id="A0A504UBZ7"/>
<protein>
    <recommendedName>
        <fullName evidence="5">Extensin family protein</fullName>
    </recommendedName>
</protein>
<gene>
    <name evidence="3" type="ORF">FJQ55_10260</name>
</gene>
<dbReference type="RefSeq" id="WP_140827674.1">
    <property type="nucleotide sequence ID" value="NZ_VFYP01000001.1"/>
</dbReference>
<feature type="signal peptide" evidence="2">
    <location>
        <begin position="1"/>
        <end position="19"/>
    </location>
</feature>
<accession>A0A504UBZ7</accession>
<organism evidence="3 4">
    <name type="scientific">Rhizobium glycinendophyticum</name>
    <dbReference type="NCBI Taxonomy" id="2589807"/>
    <lineage>
        <taxon>Bacteria</taxon>
        <taxon>Pseudomonadati</taxon>
        <taxon>Pseudomonadota</taxon>
        <taxon>Alphaproteobacteria</taxon>
        <taxon>Hyphomicrobiales</taxon>
        <taxon>Rhizobiaceae</taxon>
        <taxon>Rhizobium/Agrobacterium group</taxon>
        <taxon>Rhizobium</taxon>
    </lineage>
</organism>
<keyword evidence="2" id="KW-0732">Signal</keyword>
<dbReference type="OrthoDB" id="9809788at2"/>
<reference evidence="3 4" key="1">
    <citation type="submission" date="2019-06" db="EMBL/GenBank/DDBJ databases">
        <title>Rhizobium sp. CL12 isolated from roots of soybean.</title>
        <authorList>
            <person name="Wang C."/>
        </authorList>
    </citation>
    <scope>NUCLEOTIDE SEQUENCE [LARGE SCALE GENOMIC DNA]</scope>
    <source>
        <strain evidence="3 4">CL12</strain>
    </source>
</reference>
<feature type="chain" id="PRO_5021207354" description="Extensin family protein" evidence="2">
    <location>
        <begin position="20"/>
        <end position="270"/>
    </location>
</feature>
<evidence type="ECO:0000313" key="4">
    <source>
        <dbReference type="Proteomes" id="UP000316429"/>
    </source>
</evidence>
<feature type="compositionally biased region" description="Low complexity" evidence="1">
    <location>
        <begin position="237"/>
        <end position="252"/>
    </location>
</feature>
<evidence type="ECO:0000313" key="3">
    <source>
        <dbReference type="EMBL" id="TPP11177.1"/>
    </source>
</evidence>
<proteinExistence type="predicted"/>
<evidence type="ECO:0000256" key="2">
    <source>
        <dbReference type="SAM" id="SignalP"/>
    </source>
</evidence>
<comment type="caution">
    <text evidence="3">The sequence shown here is derived from an EMBL/GenBank/DDBJ whole genome shotgun (WGS) entry which is preliminary data.</text>
</comment>
<feature type="region of interest" description="Disordered" evidence="1">
    <location>
        <begin position="222"/>
        <end position="252"/>
    </location>
</feature>
<name>A0A504UBZ7_9HYPH</name>
<keyword evidence="4" id="KW-1185">Reference proteome</keyword>
<evidence type="ECO:0008006" key="5">
    <source>
        <dbReference type="Google" id="ProtNLM"/>
    </source>
</evidence>